<dbReference type="GO" id="GO:0016705">
    <property type="term" value="F:oxidoreductase activity, acting on paired donors, with incorporation or reduction of molecular oxygen"/>
    <property type="evidence" value="ECO:0007669"/>
    <property type="project" value="InterPro"/>
</dbReference>
<dbReference type="InterPro" id="IPR017972">
    <property type="entry name" value="Cyt_P450_CS"/>
</dbReference>
<keyword evidence="4 9" id="KW-0349">Heme</keyword>
<evidence type="ECO:0000256" key="8">
    <source>
        <dbReference type="ARBA" id="ARBA00023033"/>
    </source>
</evidence>
<reference evidence="12" key="1">
    <citation type="submission" date="2023-03" db="EMBL/GenBank/DDBJ databases">
        <title>Massive genome expansion in bonnet fungi (Mycena s.s.) driven by repeated elements and novel gene families across ecological guilds.</title>
        <authorList>
            <consortium name="Lawrence Berkeley National Laboratory"/>
            <person name="Harder C.B."/>
            <person name="Miyauchi S."/>
            <person name="Viragh M."/>
            <person name="Kuo A."/>
            <person name="Thoen E."/>
            <person name="Andreopoulos B."/>
            <person name="Lu D."/>
            <person name="Skrede I."/>
            <person name="Drula E."/>
            <person name="Henrissat B."/>
            <person name="Morin E."/>
            <person name="Kohler A."/>
            <person name="Barry K."/>
            <person name="LaButti K."/>
            <person name="Morin E."/>
            <person name="Salamov A."/>
            <person name="Lipzen A."/>
            <person name="Mereny Z."/>
            <person name="Hegedus B."/>
            <person name="Baldrian P."/>
            <person name="Stursova M."/>
            <person name="Weitz H."/>
            <person name="Taylor A."/>
            <person name="Grigoriev I.V."/>
            <person name="Nagy L.G."/>
            <person name="Martin F."/>
            <person name="Kauserud H."/>
        </authorList>
    </citation>
    <scope>NUCLEOTIDE SEQUENCE</scope>
    <source>
        <strain evidence="12">CBHHK002</strain>
    </source>
</reference>
<dbReference type="GO" id="GO:0005506">
    <property type="term" value="F:iron ion binding"/>
    <property type="evidence" value="ECO:0007669"/>
    <property type="project" value="InterPro"/>
</dbReference>
<dbReference type="PROSITE" id="PS00086">
    <property type="entry name" value="CYTOCHROME_P450"/>
    <property type="match status" value="1"/>
</dbReference>
<evidence type="ECO:0000256" key="4">
    <source>
        <dbReference type="ARBA" id="ARBA00022617"/>
    </source>
</evidence>
<keyword evidence="6 10" id="KW-0560">Oxidoreductase</keyword>
<protein>
    <submittedName>
        <fullName evidence="12">Cytochrome P450</fullName>
    </submittedName>
</protein>
<dbReference type="InterPro" id="IPR036396">
    <property type="entry name" value="Cyt_P450_sf"/>
</dbReference>
<dbReference type="SUPFAM" id="SSF48264">
    <property type="entry name" value="Cytochrome P450"/>
    <property type="match status" value="1"/>
</dbReference>
<proteinExistence type="inferred from homology"/>
<keyword evidence="7 9" id="KW-0408">Iron</keyword>
<dbReference type="InterPro" id="IPR050364">
    <property type="entry name" value="Cytochrome_P450_fung"/>
</dbReference>
<dbReference type="GO" id="GO:0004497">
    <property type="term" value="F:monooxygenase activity"/>
    <property type="evidence" value="ECO:0007669"/>
    <property type="project" value="UniProtKB-KW"/>
</dbReference>
<evidence type="ECO:0000256" key="1">
    <source>
        <dbReference type="ARBA" id="ARBA00001971"/>
    </source>
</evidence>
<keyword evidence="13" id="KW-1185">Reference proteome</keyword>
<evidence type="ECO:0000256" key="11">
    <source>
        <dbReference type="SAM" id="SignalP"/>
    </source>
</evidence>
<feature type="chain" id="PRO_5042173218" evidence="11">
    <location>
        <begin position="18"/>
        <end position="497"/>
    </location>
</feature>
<comment type="cofactor">
    <cofactor evidence="1 9">
        <name>heme</name>
        <dbReference type="ChEBI" id="CHEBI:30413"/>
    </cofactor>
</comment>
<evidence type="ECO:0000313" key="13">
    <source>
        <dbReference type="Proteomes" id="UP001218218"/>
    </source>
</evidence>
<evidence type="ECO:0000256" key="2">
    <source>
        <dbReference type="ARBA" id="ARBA00005179"/>
    </source>
</evidence>
<dbReference type="AlphaFoldDB" id="A0AAD6ZXS6"/>
<keyword evidence="11" id="KW-0732">Signal</keyword>
<dbReference type="InterPro" id="IPR002401">
    <property type="entry name" value="Cyt_P450_E_grp-I"/>
</dbReference>
<dbReference type="PRINTS" id="PR00385">
    <property type="entry name" value="P450"/>
</dbReference>
<dbReference type="Gene3D" id="1.10.630.10">
    <property type="entry name" value="Cytochrome P450"/>
    <property type="match status" value="1"/>
</dbReference>
<evidence type="ECO:0000256" key="9">
    <source>
        <dbReference type="PIRSR" id="PIRSR602401-1"/>
    </source>
</evidence>
<evidence type="ECO:0000256" key="3">
    <source>
        <dbReference type="ARBA" id="ARBA00010617"/>
    </source>
</evidence>
<dbReference type="PANTHER" id="PTHR46300">
    <property type="entry name" value="P450, PUTATIVE (EUROFUNG)-RELATED-RELATED"/>
    <property type="match status" value="1"/>
</dbReference>
<dbReference type="InterPro" id="IPR001128">
    <property type="entry name" value="Cyt_P450"/>
</dbReference>
<evidence type="ECO:0000256" key="10">
    <source>
        <dbReference type="RuleBase" id="RU000461"/>
    </source>
</evidence>
<evidence type="ECO:0000313" key="12">
    <source>
        <dbReference type="EMBL" id="KAJ7343182.1"/>
    </source>
</evidence>
<gene>
    <name evidence="12" type="ORF">DFH08DRAFT_924865</name>
</gene>
<dbReference type="CDD" id="cd11065">
    <property type="entry name" value="CYP64-like"/>
    <property type="match status" value="1"/>
</dbReference>
<organism evidence="12 13">
    <name type="scientific">Mycena albidolilacea</name>
    <dbReference type="NCBI Taxonomy" id="1033008"/>
    <lineage>
        <taxon>Eukaryota</taxon>
        <taxon>Fungi</taxon>
        <taxon>Dikarya</taxon>
        <taxon>Basidiomycota</taxon>
        <taxon>Agaricomycotina</taxon>
        <taxon>Agaricomycetes</taxon>
        <taxon>Agaricomycetidae</taxon>
        <taxon>Agaricales</taxon>
        <taxon>Marasmiineae</taxon>
        <taxon>Mycenaceae</taxon>
        <taxon>Mycena</taxon>
    </lineage>
</organism>
<accession>A0AAD6ZXS6</accession>
<dbReference type="EMBL" id="JARIHO010000023">
    <property type="protein sequence ID" value="KAJ7343182.1"/>
    <property type="molecule type" value="Genomic_DNA"/>
</dbReference>
<evidence type="ECO:0000256" key="7">
    <source>
        <dbReference type="ARBA" id="ARBA00023004"/>
    </source>
</evidence>
<name>A0AAD6ZXS6_9AGAR</name>
<keyword evidence="8 10" id="KW-0503">Monooxygenase</keyword>
<dbReference type="PANTHER" id="PTHR46300:SF7">
    <property type="entry name" value="P450, PUTATIVE (EUROFUNG)-RELATED"/>
    <property type="match status" value="1"/>
</dbReference>
<dbReference type="PRINTS" id="PR00463">
    <property type="entry name" value="EP450I"/>
</dbReference>
<evidence type="ECO:0000256" key="5">
    <source>
        <dbReference type="ARBA" id="ARBA00022723"/>
    </source>
</evidence>
<comment type="similarity">
    <text evidence="3 10">Belongs to the cytochrome P450 family.</text>
</comment>
<dbReference type="Proteomes" id="UP001218218">
    <property type="component" value="Unassembled WGS sequence"/>
</dbReference>
<feature type="signal peptide" evidence="11">
    <location>
        <begin position="1"/>
        <end position="17"/>
    </location>
</feature>
<sequence>MLHALTLLNTAFILLGAFCVKRLLRSRGAPLPPGPRPWLGFLALPSATDKEWLTYGKWAEKWGDLTSVTAFGQTVVVVNSLKTAVEILDKKSANYSDRPVFEMCGELVGWTLGIILISARTPQFRWTRKQFHQLIGSPANVKKFHPIEVEEYRKLLQRLLESPERFRSHIHLTSGAIALRITYGYTVQGEDDPMIELVNDVMKEFSEAITPGAFLVDLLPILKYVPSWMPGAGFQRKAKLWSDHRVEMLDKPFEFVEKQMAQGSAQDSFVSILLQQDLHEDEITYLKWAAASIYGGAADTTASAVCTLFLQMALHPDIQATAQAELDAVVGNQRLPGYEDRERLPYIDALSKEVFRFHPIGPMGLPHRAMEDDIHDSYLIPKGAIVLPNIWNMAHDPEVYADPMVFNPSRFIASDGHTPEPDPRDLVFGFGRRVCPGKLVADASIFIACAMTLATFTISPAGEVELVEDYQSGTISGPAPFECSIKPRSEEAVALIS</sequence>
<dbReference type="GO" id="GO:0020037">
    <property type="term" value="F:heme binding"/>
    <property type="evidence" value="ECO:0007669"/>
    <property type="project" value="InterPro"/>
</dbReference>
<dbReference type="Pfam" id="PF00067">
    <property type="entry name" value="p450"/>
    <property type="match status" value="1"/>
</dbReference>
<comment type="caution">
    <text evidence="12">The sequence shown here is derived from an EMBL/GenBank/DDBJ whole genome shotgun (WGS) entry which is preliminary data.</text>
</comment>
<feature type="binding site" description="axial binding residue" evidence="9">
    <location>
        <position position="435"/>
    </location>
    <ligand>
        <name>heme</name>
        <dbReference type="ChEBI" id="CHEBI:30413"/>
    </ligand>
    <ligandPart>
        <name>Fe</name>
        <dbReference type="ChEBI" id="CHEBI:18248"/>
    </ligandPart>
</feature>
<keyword evidence="5 9" id="KW-0479">Metal-binding</keyword>
<evidence type="ECO:0000256" key="6">
    <source>
        <dbReference type="ARBA" id="ARBA00023002"/>
    </source>
</evidence>
<comment type="pathway">
    <text evidence="2">Secondary metabolite biosynthesis.</text>
</comment>